<accession>A0A7Y0ETU3</accession>
<evidence type="ECO:0000313" key="1">
    <source>
        <dbReference type="EMBL" id="NMM96310.1"/>
    </source>
</evidence>
<dbReference type="Proteomes" id="UP000529710">
    <property type="component" value="Unassembled WGS sequence"/>
</dbReference>
<comment type="caution">
    <text evidence="1">The sequence shown here is derived from an EMBL/GenBank/DDBJ whole genome shotgun (WGS) entry which is preliminary data.</text>
</comment>
<dbReference type="RefSeq" id="WP_169079957.1">
    <property type="nucleotide sequence ID" value="NZ_JAAIIF010000008.1"/>
</dbReference>
<proteinExistence type="predicted"/>
<keyword evidence="2" id="KW-1185">Reference proteome</keyword>
<protein>
    <submittedName>
        <fullName evidence="1">Uncharacterized protein</fullName>
    </submittedName>
</protein>
<dbReference type="EMBL" id="JAAIIF010000008">
    <property type="protein sequence ID" value="NMM96310.1"/>
    <property type="molecule type" value="Genomic_DNA"/>
</dbReference>
<sequence length="86" mass="9773">MPHDSNDIDTRDITDQIGLWTIRRDSLGSTIRMLTAIVGEFDQQPNTGSDPYRIACAAADSLIRLSNEIDWKLERLQQLLKEKDGE</sequence>
<organism evidence="1 2">
    <name type="scientific">Bifidobacterium erythrocebi</name>
    <dbReference type="NCBI Taxonomy" id="2675325"/>
    <lineage>
        <taxon>Bacteria</taxon>
        <taxon>Bacillati</taxon>
        <taxon>Actinomycetota</taxon>
        <taxon>Actinomycetes</taxon>
        <taxon>Bifidobacteriales</taxon>
        <taxon>Bifidobacteriaceae</taxon>
        <taxon>Bifidobacterium</taxon>
    </lineage>
</organism>
<evidence type="ECO:0000313" key="2">
    <source>
        <dbReference type="Proteomes" id="UP000529710"/>
    </source>
</evidence>
<gene>
    <name evidence="1" type="ORF">G1C98_1046</name>
</gene>
<dbReference type="AlphaFoldDB" id="A0A7Y0ETU3"/>
<reference evidence="1 2" key="1">
    <citation type="submission" date="2020-02" db="EMBL/GenBank/DDBJ databases">
        <title>Characterization of phylogenetic diversity of novel bifidobacterial species isolated in Czech ZOOs.</title>
        <authorList>
            <person name="Lugli G.A."/>
            <person name="Vera N.B."/>
            <person name="Ventura M."/>
        </authorList>
    </citation>
    <scope>NUCLEOTIDE SEQUENCE [LARGE SCALE GENOMIC DNA]</scope>
    <source>
        <strain evidence="1 2">DSM 109960</strain>
    </source>
</reference>
<name>A0A7Y0ETU3_9BIFI</name>